<comment type="caution">
    <text evidence="1">The sequence shown here is derived from an EMBL/GenBank/DDBJ whole genome shotgun (WGS) entry which is preliminary data.</text>
</comment>
<keyword evidence="2" id="KW-1185">Reference proteome</keyword>
<evidence type="ECO:0000313" key="1">
    <source>
        <dbReference type="EMBL" id="RNA30075.1"/>
    </source>
</evidence>
<proteinExistence type="predicted"/>
<evidence type="ECO:0000313" key="2">
    <source>
        <dbReference type="Proteomes" id="UP000276133"/>
    </source>
</evidence>
<organism evidence="1 2">
    <name type="scientific">Brachionus plicatilis</name>
    <name type="common">Marine rotifer</name>
    <name type="synonym">Brachionus muelleri</name>
    <dbReference type="NCBI Taxonomy" id="10195"/>
    <lineage>
        <taxon>Eukaryota</taxon>
        <taxon>Metazoa</taxon>
        <taxon>Spiralia</taxon>
        <taxon>Gnathifera</taxon>
        <taxon>Rotifera</taxon>
        <taxon>Eurotatoria</taxon>
        <taxon>Monogononta</taxon>
        <taxon>Pseudotrocha</taxon>
        <taxon>Ploima</taxon>
        <taxon>Brachionidae</taxon>
        <taxon>Brachionus</taxon>
    </lineage>
</organism>
<dbReference type="AlphaFoldDB" id="A0A3M7S380"/>
<sequence>YLVFIVVSNSWPLVLFCTFWSLEVVGDWTLANNQSPSTSKTIKKTAIIRQLSLIYVNSLIMLSPIKPPNLYNTVLFTK</sequence>
<protein>
    <submittedName>
        <fullName evidence="1">Uncharacterized protein</fullName>
    </submittedName>
</protein>
<gene>
    <name evidence="1" type="ORF">BpHYR1_004244</name>
</gene>
<reference evidence="1 2" key="1">
    <citation type="journal article" date="2018" name="Sci. Rep.">
        <title>Genomic signatures of local adaptation to the degree of environmental predictability in rotifers.</title>
        <authorList>
            <person name="Franch-Gras L."/>
            <person name="Hahn C."/>
            <person name="Garcia-Roger E.M."/>
            <person name="Carmona M.J."/>
            <person name="Serra M."/>
            <person name="Gomez A."/>
        </authorList>
    </citation>
    <scope>NUCLEOTIDE SEQUENCE [LARGE SCALE GENOMIC DNA]</scope>
    <source>
        <strain evidence="1">HYR1</strain>
    </source>
</reference>
<dbReference type="Proteomes" id="UP000276133">
    <property type="component" value="Unassembled WGS sequence"/>
</dbReference>
<dbReference type="EMBL" id="REGN01002126">
    <property type="protein sequence ID" value="RNA30075.1"/>
    <property type="molecule type" value="Genomic_DNA"/>
</dbReference>
<accession>A0A3M7S380</accession>
<feature type="non-terminal residue" evidence="1">
    <location>
        <position position="1"/>
    </location>
</feature>
<name>A0A3M7S380_BRAPC</name>